<feature type="region of interest" description="Disordered" evidence="1">
    <location>
        <begin position="25"/>
        <end position="90"/>
    </location>
</feature>
<dbReference type="Proteomes" id="UP000242972">
    <property type="component" value="Unassembled WGS sequence"/>
</dbReference>
<organism evidence="3 4">
    <name type="scientific">Sulfobacillus benefaciens</name>
    <dbReference type="NCBI Taxonomy" id="453960"/>
    <lineage>
        <taxon>Bacteria</taxon>
        <taxon>Bacillati</taxon>
        <taxon>Bacillota</taxon>
        <taxon>Clostridia</taxon>
        <taxon>Eubacteriales</taxon>
        <taxon>Clostridiales Family XVII. Incertae Sedis</taxon>
        <taxon>Sulfobacillus</taxon>
    </lineage>
</organism>
<dbReference type="EMBL" id="PXYW01000009">
    <property type="protein sequence ID" value="PSR34408.1"/>
    <property type="molecule type" value="Genomic_DNA"/>
</dbReference>
<keyword evidence="2" id="KW-0732">Signal</keyword>
<reference evidence="3 4" key="1">
    <citation type="journal article" date="2014" name="BMC Genomics">
        <title>Comparison of environmental and isolate Sulfobacillus genomes reveals diverse carbon, sulfur, nitrogen, and hydrogen metabolisms.</title>
        <authorList>
            <person name="Justice N.B."/>
            <person name="Norman A."/>
            <person name="Brown C.T."/>
            <person name="Singh A."/>
            <person name="Thomas B.C."/>
            <person name="Banfield J.F."/>
        </authorList>
    </citation>
    <scope>NUCLEOTIDE SEQUENCE [LARGE SCALE GENOMIC DNA]</scope>
    <source>
        <strain evidence="3">AMDSBA4</strain>
    </source>
</reference>
<accession>A0A2T2XIZ9</accession>
<feature type="compositionally biased region" description="Low complexity" evidence="1">
    <location>
        <begin position="27"/>
        <end position="54"/>
    </location>
</feature>
<dbReference type="AlphaFoldDB" id="A0A2T2XIZ9"/>
<comment type="caution">
    <text evidence="3">The sequence shown here is derived from an EMBL/GenBank/DDBJ whole genome shotgun (WGS) entry which is preliminary data.</text>
</comment>
<protein>
    <recommendedName>
        <fullName evidence="5">DUF4352 domain-containing protein</fullName>
    </recommendedName>
</protein>
<evidence type="ECO:0000313" key="3">
    <source>
        <dbReference type="EMBL" id="PSR34408.1"/>
    </source>
</evidence>
<evidence type="ECO:0008006" key="5">
    <source>
        <dbReference type="Google" id="ProtNLM"/>
    </source>
</evidence>
<feature type="compositionally biased region" description="Low complexity" evidence="1">
    <location>
        <begin position="62"/>
        <end position="83"/>
    </location>
</feature>
<evidence type="ECO:0000313" key="4">
    <source>
        <dbReference type="Proteomes" id="UP000242972"/>
    </source>
</evidence>
<evidence type="ECO:0000256" key="2">
    <source>
        <dbReference type="SAM" id="SignalP"/>
    </source>
</evidence>
<name>A0A2T2XIZ9_9FIRM</name>
<feature type="signal peptide" evidence="2">
    <location>
        <begin position="1"/>
        <end position="27"/>
    </location>
</feature>
<evidence type="ECO:0000256" key="1">
    <source>
        <dbReference type="SAM" id="MobiDB-lite"/>
    </source>
</evidence>
<sequence>MTSFKLWHKFAMAGISALILTGCGTQAATPKSSPSKSVSPAASSSVSPSSSPSQSPSPSPGPSSSSPSITPSTSSSPTTSQTAPVPPGAGPYTDLSIHVVNVTPEGKASSSGTPLSLYLIKLSVYNPTSSLVSLALNDFTVVTAGSTAYSWNDYVTTGITGTTSFFPFPIHASVPGSDTVNIFPDQTHTGYVTIQVPAADHYDLIWNTGATTPVPEATFTP</sequence>
<feature type="chain" id="PRO_5015622294" description="DUF4352 domain-containing protein" evidence="2">
    <location>
        <begin position="28"/>
        <end position="221"/>
    </location>
</feature>
<proteinExistence type="predicted"/>
<dbReference type="PROSITE" id="PS51257">
    <property type="entry name" value="PROKAR_LIPOPROTEIN"/>
    <property type="match status" value="1"/>
</dbReference>
<gene>
    <name evidence="3" type="ORF">C7B46_05690</name>
</gene>